<feature type="non-terminal residue" evidence="1">
    <location>
        <position position="42"/>
    </location>
</feature>
<evidence type="ECO:0000313" key="1">
    <source>
        <dbReference type="EMBL" id="VAX01334.1"/>
    </source>
</evidence>
<proteinExistence type="predicted"/>
<sequence>MSLDNILNHWSDYRKGSEEGGHHDYEHRWAMAINLDLCIGCN</sequence>
<dbReference type="EMBL" id="UOFV01000249">
    <property type="protein sequence ID" value="VAX01334.1"/>
    <property type="molecule type" value="Genomic_DNA"/>
</dbReference>
<gene>
    <name evidence="1" type="ORF">MNBD_GAMMA19-186</name>
</gene>
<accession>A0A3B1AN82</accession>
<organism evidence="1">
    <name type="scientific">hydrothermal vent metagenome</name>
    <dbReference type="NCBI Taxonomy" id="652676"/>
    <lineage>
        <taxon>unclassified sequences</taxon>
        <taxon>metagenomes</taxon>
        <taxon>ecological metagenomes</taxon>
    </lineage>
</organism>
<name>A0A3B1AN82_9ZZZZ</name>
<dbReference type="AlphaFoldDB" id="A0A3B1AN82"/>
<reference evidence="1" key="1">
    <citation type="submission" date="2018-06" db="EMBL/GenBank/DDBJ databases">
        <authorList>
            <person name="Zhirakovskaya E."/>
        </authorList>
    </citation>
    <scope>NUCLEOTIDE SEQUENCE</scope>
</reference>
<protein>
    <submittedName>
        <fullName evidence="1">Uncharacterized protein</fullName>
    </submittedName>
</protein>